<evidence type="ECO:0000313" key="2">
    <source>
        <dbReference type="Proteomes" id="UP001054945"/>
    </source>
</evidence>
<sequence>MRPEDFSGVGSGNVSRCWFGPGSQSFRGTCLESGAVTRVSAYWKLIFQKLYNVINVFHLIESGIIVNNAKLAIDSAMIPVRLSMVGRETLADDGLGPEERFQTHLS</sequence>
<dbReference type="AlphaFoldDB" id="A0AAV4SFA1"/>
<dbReference type="Proteomes" id="UP001054945">
    <property type="component" value="Unassembled WGS sequence"/>
</dbReference>
<protein>
    <submittedName>
        <fullName evidence="1">Uncharacterized protein</fullName>
    </submittedName>
</protein>
<organism evidence="1 2">
    <name type="scientific">Caerostris extrusa</name>
    <name type="common">Bark spider</name>
    <name type="synonym">Caerostris bankana</name>
    <dbReference type="NCBI Taxonomy" id="172846"/>
    <lineage>
        <taxon>Eukaryota</taxon>
        <taxon>Metazoa</taxon>
        <taxon>Ecdysozoa</taxon>
        <taxon>Arthropoda</taxon>
        <taxon>Chelicerata</taxon>
        <taxon>Arachnida</taxon>
        <taxon>Araneae</taxon>
        <taxon>Araneomorphae</taxon>
        <taxon>Entelegynae</taxon>
        <taxon>Araneoidea</taxon>
        <taxon>Araneidae</taxon>
        <taxon>Caerostris</taxon>
    </lineage>
</organism>
<comment type="caution">
    <text evidence="1">The sequence shown here is derived from an EMBL/GenBank/DDBJ whole genome shotgun (WGS) entry which is preliminary data.</text>
</comment>
<proteinExistence type="predicted"/>
<dbReference type="EMBL" id="BPLR01009468">
    <property type="protein sequence ID" value="GIY32182.1"/>
    <property type="molecule type" value="Genomic_DNA"/>
</dbReference>
<name>A0AAV4SFA1_CAEEX</name>
<gene>
    <name evidence="1" type="ORF">CEXT_761291</name>
</gene>
<evidence type="ECO:0000313" key="1">
    <source>
        <dbReference type="EMBL" id="GIY32182.1"/>
    </source>
</evidence>
<reference evidence="1 2" key="1">
    <citation type="submission" date="2021-06" db="EMBL/GenBank/DDBJ databases">
        <title>Caerostris extrusa draft genome.</title>
        <authorList>
            <person name="Kono N."/>
            <person name="Arakawa K."/>
        </authorList>
    </citation>
    <scope>NUCLEOTIDE SEQUENCE [LARGE SCALE GENOMIC DNA]</scope>
</reference>
<accession>A0AAV4SFA1</accession>
<keyword evidence="2" id="KW-1185">Reference proteome</keyword>